<sequence>MPSTEKESTAGLDRRGLGIAAAVVAACGGLVLYGVLNTPDAPKKPDVPTAAVTYEVTGEGKADISYESGGKQASVARAAQLPWRRTVRVPLGHAPLVAITLGEKGGRAGCSLAVDGRHVQAASAYGRYGRATCQSEPASPEAAATATATAE</sequence>
<keyword evidence="2" id="KW-0472">Membrane</keyword>
<feature type="region of interest" description="Disordered" evidence="1">
    <location>
        <begin position="132"/>
        <end position="151"/>
    </location>
</feature>
<evidence type="ECO:0000313" key="3">
    <source>
        <dbReference type="EMBL" id="GAA3815826.1"/>
    </source>
</evidence>
<comment type="caution">
    <text evidence="3">The sequence shown here is derived from an EMBL/GenBank/DDBJ whole genome shotgun (WGS) entry which is preliminary data.</text>
</comment>
<evidence type="ECO:0000256" key="2">
    <source>
        <dbReference type="SAM" id="Phobius"/>
    </source>
</evidence>
<dbReference type="PROSITE" id="PS51257">
    <property type="entry name" value="PROKAR_LIPOPROTEIN"/>
    <property type="match status" value="1"/>
</dbReference>
<keyword evidence="2" id="KW-0812">Transmembrane</keyword>
<evidence type="ECO:0000313" key="4">
    <source>
        <dbReference type="Proteomes" id="UP001501009"/>
    </source>
</evidence>
<gene>
    <name evidence="3" type="ORF">GCM10022403_056690</name>
</gene>
<keyword evidence="2" id="KW-1133">Transmembrane helix</keyword>
<feature type="compositionally biased region" description="Low complexity" evidence="1">
    <location>
        <begin position="135"/>
        <end position="151"/>
    </location>
</feature>
<protein>
    <recommendedName>
        <fullName evidence="5">MmpS family membrane protein</fullName>
    </recommendedName>
</protein>
<organism evidence="3 4">
    <name type="scientific">Streptomyces coacervatus</name>
    <dbReference type="NCBI Taxonomy" id="647381"/>
    <lineage>
        <taxon>Bacteria</taxon>
        <taxon>Bacillati</taxon>
        <taxon>Actinomycetota</taxon>
        <taxon>Actinomycetes</taxon>
        <taxon>Kitasatosporales</taxon>
        <taxon>Streptomycetaceae</taxon>
        <taxon>Streptomyces</taxon>
    </lineage>
</organism>
<proteinExistence type="predicted"/>
<feature type="transmembrane region" description="Helical" evidence="2">
    <location>
        <begin position="16"/>
        <end position="36"/>
    </location>
</feature>
<name>A0ABP7IDM1_9ACTN</name>
<evidence type="ECO:0008006" key="5">
    <source>
        <dbReference type="Google" id="ProtNLM"/>
    </source>
</evidence>
<keyword evidence="4" id="KW-1185">Reference proteome</keyword>
<reference evidence="4" key="1">
    <citation type="journal article" date="2019" name="Int. J. Syst. Evol. Microbiol.">
        <title>The Global Catalogue of Microorganisms (GCM) 10K type strain sequencing project: providing services to taxonomists for standard genome sequencing and annotation.</title>
        <authorList>
            <consortium name="The Broad Institute Genomics Platform"/>
            <consortium name="The Broad Institute Genome Sequencing Center for Infectious Disease"/>
            <person name="Wu L."/>
            <person name="Ma J."/>
        </authorList>
    </citation>
    <scope>NUCLEOTIDE SEQUENCE [LARGE SCALE GENOMIC DNA]</scope>
    <source>
        <strain evidence="4">JCM 17138</strain>
    </source>
</reference>
<dbReference type="InterPro" id="IPR038468">
    <property type="entry name" value="MmpS_C"/>
</dbReference>
<accession>A0ABP7IDM1</accession>
<dbReference type="Gene3D" id="2.60.40.2880">
    <property type="entry name" value="MmpS1-5, C-terminal soluble domain"/>
    <property type="match status" value="1"/>
</dbReference>
<evidence type="ECO:0000256" key="1">
    <source>
        <dbReference type="SAM" id="MobiDB-lite"/>
    </source>
</evidence>
<dbReference type="Proteomes" id="UP001501009">
    <property type="component" value="Unassembled WGS sequence"/>
</dbReference>
<dbReference type="RefSeq" id="WP_275775294.1">
    <property type="nucleotide sequence ID" value="NZ_BAABDE010000022.1"/>
</dbReference>
<dbReference type="EMBL" id="BAABDE010000022">
    <property type="protein sequence ID" value="GAA3815826.1"/>
    <property type="molecule type" value="Genomic_DNA"/>
</dbReference>